<keyword evidence="3" id="KW-0255">Endonuclease</keyword>
<dbReference type="Gene3D" id="3.60.10.10">
    <property type="entry name" value="Endonuclease/exonuclease/phosphatase"/>
    <property type="match status" value="1"/>
</dbReference>
<dbReference type="PANTHER" id="PTHR14859:SF15">
    <property type="entry name" value="ENDONUCLEASE_EXONUCLEASE_PHOSPHATASE DOMAIN-CONTAINING PROTEIN"/>
    <property type="match status" value="1"/>
</dbReference>
<feature type="chain" id="PRO_5046597051" evidence="1">
    <location>
        <begin position="24"/>
        <end position="289"/>
    </location>
</feature>
<dbReference type="Proteomes" id="UP001597120">
    <property type="component" value="Unassembled WGS sequence"/>
</dbReference>
<dbReference type="RefSeq" id="WP_144933029.1">
    <property type="nucleotide sequence ID" value="NZ_JBHTIU010000016.1"/>
</dbReference>
<feature type="signal peptide" evidence="1">
    <location>
        <begin position="1"/>
        <end position="23"/>
    </location>
</feature>
<evidence type="ECO:0000259" key="2">
    <source>
        <dbReference type="Pfam" id="PF03372"/>
    </source>
</evidence>
<protein>
    <submittedName>
        <fullName evidence="3">Endonuclease/exonuclease/phosphatase family protein</fullName>
    </submittedName>
</protein>
<reference evidence="4" key="1">
    <citation type="journal article" date="2019" name="Int. J. Syst. Evol. Microbiol.">
        <title>The Global Catalogue of Microorganisms (GCM) 10K type strain sequencing project: providing services to taxonomists for standard genome sequencing and annotation.</title>
        <authorList>
            <consortium name="The Broad Institute Genomics Platform"/>
            <consortium name="The Broad Institute Genome Sequencing Center for Infectious Disease"/>
            <person name="Wu L."/>
            <person name="Ma J."/>
        </authorList>
    </citation>
    <scope>NUCLEOTIDE SEQUENCE [LARGE SCALE GENOMIC DNA]</scope>
    <source>
        <strain evidence="4">CCUG 57263</strain>
    </source>
</reference>
<proteinExistence type="predicted"/>
<sequence length="289" mass="31970">MKKLASILLILVFLASLVTTAGASENGTPSAAAPLSGEGRGKEVTIKVMSYNIRHGVGMDQVLDLDRIANEIRASGADIIGLQEVDRHYSARSNFEDQAKKLAESLGMHYIYGANLDRDPLEPGGKRRQYGTAVLSRYPIIHSENHLLSSFGQEQRGLLEATINVKGNHIQFYSTHLGLTTEQRLAQIDEILAITSQYDRTTIITGDFNALPVSEEIRLMKTLFKDGFEDQGDAFTFPADKPRSRIDYIFVSENVELTHPEVLSTLASDHLPIVGEITLKREAPYNNGR</sequence>
<dbReference type="EMBL" id="JBHTIU010000016">
    <property type="protein sequence ID" value="MFD0868538.1"/>
    <property type="molecule type" value="Genomic_DNA"/>
</dbReference>
<dbReference type="GO" id="GO:0004519">
    <property type="term" value="F:endonuclease activity"/>
    <property type="evidence" value="ECO:0007669"/>
    <property type="project" value="UniProtKB-KW"/>
</dbReference>
<dbReference type="InterPro" id="IPR036691">
    <property type="entry name" value="Endo/exonu/phosph_ase_sf"/>
</dbReference>
<keyword evidence="3" id="KW-0540">Nuclease</keyword>
<dbReference type="SUPFAM" id="SSF56219">
    <property type="entry name" value="DNase I-like"/>
    <property type="match status" value="1"/>
</dbReference>
<feature type="domain" description="Endonuclease/exonuclease/phosphatase" evidence="2">
    <location>
        <begin position="49"/>
        <end position="270"/>
    </location>
</feature>
<dbReference type="InterPro" id="IPR051916">
    <property type="entry name" value="GPI-anchor_lipid_remodeler"/>
</dbReference>
<organism evidence="3 4">
    <name type="scientific">Paenibacillus residui</name>
    <dbReference type="NCBI Taxonomy" id="629724"/>
    <lineage>
        <taxon>Bacteria</taxon>
        <taxon>Bacillati</taxon>
        <taxon>Bacillota</taxon>
        <taxon>Bacilli</taxon>
        <taxon>Bacillales</taxon>
        <taxon>Paenibacillaceae</taxon>
        <taxon>Paenibacillus</taxon>
    </lineage>
</organism>
<dbReference type="InterPro" id="IPR005135">
    <property type="entry name" value="Endo/exonuclease/phosphatase"/>
</dbReference>
<keyword evidence="3" id="KW-0378">Hydrolase</keyword>
<evidence type="ECO:0000256" key="1">
    <source>
        <dbReference type="SAM" id="SignalP"/>
    </source>
</evidence>
<evidence type="ECO:0000313" key="4">
    <source>
        <dbReference type="Proteomes" id="UP001597120"/>
    </source>
</evidence>
<evidence type="ECO:0000313" key="3">
    <source>
        <dbReference type="EMBL" id="MFD0868538.1"/>
    </source>
</evidence>
<name>A0ABW3D547_9BACL</name>
<keyword evidence="4" id="KW-1185">Reference proteome</keyword>
<keyword evidence="1" id="KW-0732">Signal</keyword>
<comment type="caution">
    <text evidence="3">The sequence shown here is derived from an EMBL/GenBank/DDBJ whole genome shotgun (WGS) entry which is preliminary data.</text>
</comment>
<accession>A0ABW3D547</accession>
<dbReference type="PANTHER" id="PTHR14859">
    <property type="entry name" value="CALCOFLUOR WHITE HYPERSENSITIVE PROTEIN PRECURSOR"/>
    <property type="match status" value="1"/>
</dbReference>
<gene>
    <name evidence="3" type="ORF">ACFQ03_05210</name>
</gene>
<dbReference type="Pfam" id="PF03372">
    <property type="entry name" value="Exo_endo_phos"/>
    <property type="match status" value="1"/>
</dbReference>